<proteinExistence type="predicted"/>
<keyword evidence="3" id="KW-1185">Reference proteome</keyword>
<evidence type="ECO:0000256" key="1">
    <source>
        <dbReference type="SAM" id="SignalP"/>
    </source>
</evidence>
<evidence type="ECO:0000313" key="3">
    <source>
        <dbReference type="Proteomes" id="UP001642540"/>
    </source>
</evidence>
<accession>A0ABP1RWQ7</accession>
<reference evidence="2 3" key="1">
    <citation type="submission" date="2024-08" db="EMBL/GenBank/DDBJ databases">
        <authorList>
            <person name="Cucini C."/>
            <person name="Frati F."/>
        </authorList>
    </citation>
    <scope>NUCLEOTIDE SEQUENCE [LARGE SCALE GENOMIC DNA]</scope>
</reference>
<feature type="signal peptide" evidence="1">
    <location>
        <begin position="1"/>
        <end position="17"/>
    </location>
</feature>
<organism evidence="2 3">
    <name type="scientific">Orchesella dallaii</name>
    <dbReference type="NCBI Taxonomy" id="48710"/>
    <lineage>
        <taxon>Eukaryota</taxon>
        <taxon>Metazoa</taxon>
        <taxon>Ecdysozoa</taxon>
        <taxon>Arthropoda</taxon>
        <taxon>Hexapoda</taxon>
        <taxon>Collembola</taxon>
        <taxon>Entomobryomorpha</taxon>
        <taxon>Entomobryoidea</taxon>
        <taxon>Orchesellidae</taxon>
        <taxon>Orchesellinae</taxon>
        <taxon>Orchesella</taxon>
    </lineage>
</organism>
<dbReference type="EMBL" id="CAXLJM020000119">
    <property type="protein sequence ID" value="CAL8137757.1"/>
    <property type="molecule type" value="Genomic_DNA"/>
</dbReference>
<comment type="caution">
    <text evidence="2">The sequence shown here is derived from an EMBL/GenBank/DDBJ whole genome shotgun (WGS) entry which is preliminary data.</text>
</comment>
<sequence length="222" mass="25281">MLNCIVFVLLVVGSVCAKGSHPLDVSVEVLSPSTSNSSEEGEGLFATPDDLLPWLRLSDRQTEFCVRCLELHHNHSISANRTINGTEKGRVVLVLPHRITSSAPLLCVPYPFQIGRLWFAQHAIRREAFGCYYHFRARIYSDMHELHYGGLQTFARESNPWKIKPMPMSETEQRLLRVSREDVNPLADSIGGFSSLGFRYYRDPVYTLPPLVVQRLSEMELY</sequence>
<name>A0ABP1RWQ7_9HEXA</name>
<protein>
    <submittedName>
        <fullName evidence="2">Uncharacterized protein</fullName>
    </submittedName>
</protein>
<feature type="chain" id="PRO_5045710056" evidence="1">
    <location>
        <begin position="18"/>
        <end position="222"/>
    </location>
</feature>
<dbReference type="Proteomes" id="UP001642540">
    <property type="component" value="Unassembled WGS sequence"/>
</dbReference>
<gene>
    <name evidence="2" type="ORF">ODALV1_LOCUS27068</name>
</gene>
<evidence type="ECO:0000313" key="2">
    <source>
        <dbReference type="EMBL" id="CAL8137757.1"/>
    </source>
</evidence>
<keyword evidence="1" id="KW-0732">Signal</keyword>